<gene>
    <name evidence="2" type="ORF">HYPBUDRAFT_240910</name>
</gene>
<dbReference type="RefSeq" id="XP_020076107.1">
    <property type="nucleotide sequence ID" value="XM_020223268.1"/>
</dbReference>
<dbReference type="Proteomes" id="UP000095085">
    <property type="component" value="Unassembled WGS sequence"/>
</dbReference>
<dbReference type="OrthoDB" id="412109at2759"/>
<sequence>MSLPTTTRLAPAASSTPSSSTPTSNSSPNKPNIHSKLNQLPSKHNLFESRPNWSPKKPTGINENWYDNDIRNKHTDDLENEEEYTNFDLAAASTPLNQNLQNSNNSNSSICFSSPINKLNNLHLESNIEDTLQKTNSNISTSSNSDYQSLSDSDNEFNLGNQTFHDDNGDDDEIFGDIEYKDDMKPSVNNRKRKRRVNDTSNNSVDMIITPKISNSNNNRDMSDICFSNISSISKVSFSINDSTPCPIQPRKRLKFKKNFNDLTPSQPSKIANNKKNLLNISNSIKKSSNSSLILKLNNINDQSPSEINASSPINNTIFSNVQHNTPISQSTPSNSRSTSPHILEEYGEPINGFKFLKPTGIKTNPYFNYQTPVPSKKSRSDFLKQNLSSNNDLGDDFPTNLMENDDDLHIADKRINDPYLQTPNNDSPIKMATTPTSQYELNKKIKLDYLNLTPSKLPLLQSFESYNLSESDILTLINDKVSVLNFYKFIIINESLEIEADFKSELLNLLKLERLKWHPDKWIGKYNDELGLSNLS</sequence>
<protein>
    <submittedName>
        <fullName evidence="2">Uncharacterized protein</fullName>
    </submittedName>
</protein>
<name>A0A1E4RIH7_9ASCO</name>
<evidence type="ECO:0000256" key="1">
    <source>
        <dbReference type="SAM" id="MobiDB-lite"/>
    </source>
</evidence>
<feature type="compositionally biased region" description="Low complexity" evidence="1">
    <location>
        <begin position="1"/>
        <end position="32"/>
    </location>
</feature>
<keyword evidence="3" id="KW-1185">Reference proteome</keyword>
<accession>A0A1E4RIH7</accession>
<feature type="compositionally biased region" description="Low complexity" evidence="1">
    <location>
        <begin position="136"/>
        <end position="152"/>
    </location>
</feature>
<feature type="region of interest" description="Disordered" evidence="1">
    <location>
        <begin position="136"/>
        <end position="203"/>
    </location>
</feature>
<dbReference type="AlphaFoldDB" id="A0A1E4RIH7"/>
<reference evidence="3" key="1">
    <citation type="submission" date="2016-05" db="EMBL/GenBank/DDBJ databases">
        <title>Comparative genomics of biotechnologically important yeasts.</title>
        <authorList>
            <consortium name="DOE Joint Genome Institute"/>
            <person name="Riley R."/>
            <person name="Haridas S."/>
            <person name="Wolfe K.H."/>
            <person name="Lopes M.R."/>
            <person name="Hittinger C.T."/>
            <person name="Goker M."/>
            <person name="Salamov A."/>
            <person name="Wisecaver J."/>
            <person name="Long T.M."/>
            <person name="Aerts A.L."/>
            <person name="Barry K."/>
            <person name="Choi C."/>
            <person name="Clum A."/>
            <person name="Coughlan A.Y."/>
            <person name="Deshpande S."/>
            <person name="Douglass A.P."/>
            <person name="Hanson S.J."/>
            <person name="Klenk H.-P."/>
            <person name="Labutti K."/>
            <person name="Lapidus A."/>
            <person name="Lindquist E."/>
            <person name="Lipzen A."/>
            <person name="Meier-Kolthoff J.P."/>
            <person name="Ohm R.A."/>
            <person name="Otillar R.P."/>
            <person name="Pangilinan J."/>
            <person name="Peng Y."/>
            <person name="Rokas A."/>
            <person name="Rosa C.A."/>
            <person name="Scheuner C."/>
            <person name="Sibirny A.A."/>
            <person name="Slot J.C."/>
            <person name="Stielow J.B."/>
            <person name="Sun H."/>
            <person name="Kurtzman C.P."/>
            <person name="Blackwell M."/>
            <person name="Grigoriev I.V."/>
            <person name="Jeffries T.W."/>
        </authorList>
    </citation>
    <scope>NUCLEOTIDE SEQUENCE [LARGE SCALE GENOMIC DNA]</scope>
    <source>
        <strain evidence="3">NRRL Y-1933</strain>
    </source>
</reference>
<organism evidence="2 3">
    <name type="scientific">Hyphopichia burtonii NRRL Y-1933</name>
    <dbReference type="NCBI Taxonomy" id="984485"/>
    <lineage>
        <taxon>Eukaryota</taxon>
        <taxon>Fungi</taxon>
        <taxon>Dikarya</taxon>
        <taxon>Ascomycota</taxon>
        <taxon>Saccharomycotina</taxon>
        <taxon>Pichiomycetes</taxon>
        <taxon>Debaryomycetaceae</taxon>
        <taxon>Hyphopichia</taxon>
    </lineage>
</organism>
<evidence type="ECO:0000313" key="3">
    <source>
        <dbReference type="Proteomes" id="UP000095085"/>
    </source>
</evidence>
<feature type="region of interest" description="Disordered" evidence="1">
    <location>
        <begin position="1"/>
        <end position="68"/>
    </location>
</feature>
<dbReference type="EMBL" id="KV454541">
    <property type="protein sequence ID" value="ODV67040.1"/>
    <property type="molecule type" value="Genomic_DNA"/>
</dbReference>
<proteinExistence type="predicted"/>
<evidence type="ECO:0000313" key="2">
    <source>
        <dbReference type="EMBL" id="ODV67040.1"/>
    </source>
</evidence>
<dbReference type="GeneID" id="30997817"/>